<dbReference type="EMBL" id="WTYR01000001">
    <property type="protein sequence ID" value="MXP09701.1"/>
    <property type="molecule type" value="Genomic_DNA"/>
</dbReference>
<evidence type="ECO:0000313" key="1">
    <source>
        <dbReference type="EMBL" id="MXP09701.1"/>
    </source>
</evidence>
<dbReference type="Gene3D" id="2.170.150.70">
    <property type="match status" value="1"/>
</dbReference>
<accession>A0A6I4U5H8</accession>
<name>A0A6I4U5H8_9SPHN</name>
<sequence length="203" mass="22286">MSGNLAFACRCGAVRGAILDPGPHEGDRLVCHCTDCQAFARYCDAEDYVLDEHGGTDLYQSRCASVRLDSGAQALACVHLTDKPTLRWYCSQCRTPLFNSFASAKVPYITTQLANCADDRRDMVGPVRGHLFVEHARGEPNSGNAAMLPIMLRVIKRIAKDYLSGARRRTALFDKDTLQPVAVPHRLSEAERAALDTKQESAS</sequence>
<dbReference type="RefSeq" id="WP_160616378.1">
    <property type="nucleotide sequence ID" value="NZ_WTYR01000001.1"/>
</dbReference>
<evidence type="ECO:0008006" key="3">
    <source>
        <dbReference type="Google" id="ProtNLM"/>
    </source>
</evidence>
<keyword evidence="2" id="KW-1185">Reference proteome</keyword>
<proteinExistence type="predicted"/>
<evidence type="ECO:0000313" key="2">
    <source>
        <dbReference type="Proteomes" id="UP000429229"/>
    </source>
</evidence>
<dbReference type="OrthoDB" id="7268727at2"/>
<gene>
    <name evidence="1" type="ORF">GRI68_05870</name>
</gene>
<dbReference type="InterPro" id="IPR011057">
    <property type="entry name" value="Mss4-like_sf"/>
</dbReference>
<comment type="caution">
    <text evidence="1">The sequence shown here is derived from an EMBL/GenBank/DDBJ whole genome shotgun (WGS) entry which is preliminary data.</text>
</comment>
<organism evidence="1 2">
    <name type="scientific">Alteriqipengyuania halimionae</name>
    <dbReference type="NCBI Taxonomy" id="1926630"/>
    <lineage>
        <taxon>Bacteria</taxon>
        <taxon>Pseudomonadati</taxon>
        <taxon>Pseudomonadota</taxon>
        <taxon>Alphaproteobacteria</taxon>
        <taxon>Sphingomonadales</taxon>
        <taxon>Erythrobacteraceae</taxon>
        <taxon>Alteriqipengyuania</taxon>
    </lineage>
</organism>
<dbReference type="Pfam" id="PF19648">
    <property type="entry name" value="DUF6151"/>
    <property type="match status" value="1"/>
</dbReference>
<dbReference type="Proteomes" id="UP000429229">
    <property type="component" value="Unassembled WGS sequence"/>
</dbReference>
<dbReference type="SUPFAM" id="SSF51316">
    <property type="entry name" value="Mss4-like"/>
    <property type="match status" value="1"/>
</dbReference>
<protein>
    <recommendedName>
        <fullName evidence="3">CENP-V/GFA domain-containing protein</fullName>
    </recommendedName>
</protein>
<dbReference type="AlphaFoldDB" id="A0A6I4U5H8"/>
<reference evidence="1 2" key="1">
    <citation type="submission" date="2019-12" db="EMBL/GenBank/DDBJ databases">
        <title>Genomic-based taxomic classification of the family Erythrobacteraceae.</title>
        <authorList>
            <person name="Xu L."/>
        </authorList>
    </citation>
    <scope>NUCLEOTIDE SEQUENCE [LARGE SCALE GENOMIC DNA]</scope>
    <source>
        <strain evidence="1 2">LMG 29519</strain>
    </source>
</reference>
<dbReference type="InterPro" id="IPR046149">
    <property type="entry name" value="DUF6151"/>
</dbReference>